<dbReference type="GO" id="GO:0032259">
    <property type="term" value="P:methylation"/>
    <property type="evidence" value="ECO:0007669"/>
    <property type="project" value="UniProtKB-KW"/>
</dbReference>
<dbReference type="CDD" id="cd02440">
    <property type="entry name" value="AdoMet_MTases"/>
    <property type="match status" value="1"/>
</dbReference>
<evidence type="ECO:0000313" key="5">
    <source>
        <dbReference type="Proteomes" id="UP000677234"/>
    </source>
</evidence>
<dbReference type="Proteomes" id="UP000677234">
    <property type="component" value="Chromosome"/>
</dbReference>
<dbReference type="AlphaFoldDB" id="A0A7T5EMU1"/>
<evidence type="ECO:0000313" key="2">
    <source>
        <dbReference type="EMBL" id="QQE75484.1"/>
    </source>
</evidence>
<evidence type="ECO:0000313" key="3">
    <source>
        <dbReference type="EMBL" id="QUO42510.1"/>
    </source>
</evidence>
<reference evidence="3" key="2">
    <citation type="submission" date="2021-04" db="EMBL/GenBank/DDBJ databases">
        <title>Brevibacillus composti FJAT-54423, complete genome.</title>
        <authorList>
            <person name="Tang R."/>
        </authorList>
    </citation>
    <scope>NUCLEOTIDE SEQUENCE</scope>
    <source>
        <strain evidence="3">FJAT-54424</strain>
    </source>
</reference>
<keyword evidence="5" id="KW-1185">Reference proteome</keyword>
<dbReference type="SUPFAM" id="SSF53335">
    <property type="entry name" value="S-adenosyl-L-methionine-dependent methyltransferases"/>
    <property type="match status" value="1"/>
</dbReference>
<dbReference type="EMBL" id="CP066308">
    <property type="protein sequence ID" value="QQE75484.1"/>
    <property type="molecule type" value="Genomic_DNA"/>
</dbReference>
<protein>
    <submittedName>
        <fullName evidence="2">Methyltransferase domain-containing protein</fullName>
    </submittedName>
</protein>
<proteinExistence type="predicted"/>
<evidence type="ECO:0000313" key="4">
    <source>
        <dbReference type="Proteomes" id="UP000595847"/>
    </source>
</evidence>
<name>A0A7T5EMU1_9BACL</name>
<dbReference type="EMBL" id="CP073708">
    <property type="protein sequence ID" value="QUO42510.1"/>
    <property type="molecule type" value="Genomic_DNA"/>
</dbReference>
<dbReference type="RefSeq" id="WP_198829009.1">
    <property type="nucleotide sequence ID" value="NZ_CP066308.1"/>
</dbReference>
<evidence type="ECO:0000259" key="1">
    <source>
        <dbReference type="Pfam" id="PF05175"/>
    </source>
</evidence>
<feature type="domain" description="Methyltransferase small" evidence="1">
    <location>
        <begin position="40"/>
        <end position="181"/>
    </location>
</feature>
<sequence>METTSHRESRLEPMLVPVTDGLVFAAKFFSSPRSVGSIVPSSRQLVKTMMAAVEWEHATAVAELGAGTGVCTEAIQEAKRVDCQALILEQDDTMRMRLARRYPELRYGQDACRLTAEMAANGMGQLDAVISGLPFANFTQQLRDDILDQVAAALKPGGVFVQFQYSLQLKKQLERRFASVQIRFVPFNFPCAFVYVCRKRG</sequence>
<keyword evidence="2" id="KW-0489">Methyltransferase</keyword>
<dbReference type="Pfam" id="PF05175">
    <property type="entry name" value="MTS"/>
    <property type="match status" value="1"/>
</dbReference>
<dbReference type="InterPro" id="IPR007848">
    <property type="entry name" value="Small_mtfrase_dom"/>
</dbReference>
<accession>A0A7T5EMU1</accession>
<keyword evidence="2" id="KW-0808">Transferase</keyword>
<dbReference type="KEGG" id="bcop:JD108_06130"/>
<dbReference type="Gene3D" id="3.40.50.150">
    <property type="entry name" value="Vaccinia Virus protein VP39"/>
    <property type="match status" value="1"/>
</dbReference>
<dbReference type="Proteomes" id="UP000595847">
    <property type="component" value="Chromosome"/>
</dbReference>
<dbReference type="InterPro" id="IPR029063">
    <property type="entry name" value="SAM-dependent_MTases_sf"/>
</dbReference>
<dbReference type="GO" id="GO:0008168">
    <property type="term" value="F:methyltransferase activity"/>
    <property type="evidence" value="ECO:0007669"/>
    <property type="project" value="UniProtKB-KW"/>
</dbReference>
<reference evidence="2 4" key="1">
    <citation type="submission" date="2020-12" db="EMBL/GenBank/DDBJ databases">
        <title>strain FJAT-54423T represents a novel species of the genus Brevibacillus.</title>
        <authorList>
            <person name="Tang R."/>
        </authorList>
    </citation>
    <scope>NUCLEOTIDE SEQUENCE [LARGE SCALE GENOMIC DNA]</scope>
    <source>
        <strain evidence="2 4">FJAT-54423</strain>
    </source>
</reference>
<gene>
    <name evidence="2" type="ORF">JD108_06130</name>
    <name evidence="3" type="ORF">KDJ56_05810</name>
</gene>
<organism evidence="2 4">
    <name type="scientific">Brevibacillus composti</name>
    <dbReference type="NCBI Taxonomy" id="2796470"/>
    <lineage>
        <taxon>Bacteria</taxon>
        <taxon>Bacillati</taxon>
        <taxon>Bacillota</taxon>
        <taxon>Bacilli</taxon>
        <taxon>Bacillales</taxon>
        <taxon>Paenibacillaceae</taxon>
        <taxon>Brevibacillus</taxon>
    </lineage>
</organism>